<dbReference type="RefSeq" id="WP_180893356.1">
    <property type="nucleotide sequence ID" value="NZ_JACCKD010000004.1"/>
</dbReference>
<name>A0A838ABC5_9PSEU</name>
<keyword evidence="2" id="KW-1185">Reference proteome</keyword>
<dbReference type="Proteomes" id="UP000582974">
    <property type="component" value="Unassembled WGS sequence"/>
</dbReference>
<sequence length="203" mass="22482">MSDLEVLRIIGVKGRVTPETVSASLGADSSGIDERCRALVASGHCVETPGGLRISPSGKEYLAELLERERADVDVNAMSQAYEEFAGYNGELKSIITAWQMKDADTPNDHSDESYDAEVLSRLTDLHRRVRPLLERFGALAPRLARYRDRLDLAVDKVAAGEHSWVARPIMDSYHTVWFELHEDLIALCGLSRQDEAASGRAQ</sequence>
<accession>A0A838ABC5</accession>
<dbReference type="AlphaFoldDB" id="A0A838ABC5"/>
<comment type="caution">
    <text evidence="1">The sequence shown here is derived from an EMBL/GenBank/DDBJ whole genome shotgun (WGS) entry which is preliminary data.</text>
</comment>
<organism evidence="1 2">
    <name type="scientific">Haloechinothrix aidingensis</name>
    <dbReference type="NCBI Taxonomy" id="2752311"/>
    <lineage>
        <taxon>Bacteria</taxon>
        <taxon>Bacillati</taxon>
        <taxon>Actinomycetota</taxon>
        <taxon>Actinomycetes</taxon>
        <taxon>Pseudonocardiales</taxon>
        <taxon>Pseudonocardiaceae</taxon>
        <taxon>Haloechinothrix</taxon>
    </lineage>
</organism>
<reference evidence="1 2" key="1">
    <citation type="submission" date="2020-07" db="EMBL/GenBank/DDBJ databases">
        <title>Genome of Haloechinothrix sp.</title>
        <authorList>
            <person name="Tang S.-K."/>
            <person name="Yang L."/>
            <person name="Zhu W.-Y."/>
        </authorList>
    </citation>
    <scope>NUCLEOTIDE SEQUENCE [LARGE SCALE GENOMIC DNA]</scope>
    <source>
        <strain evidence="1 2">YIM 98757</strain>
    </source>
</reference>
<proteinExistence type="predicted"/>
<dbReference type="EMBL" id="JACCKD010000004">
    <property type="protein sequence ID" value="MBA0126543.1"/>
    <property type="molecule type" value="Genomic_DNA"/>
</dbReference>
<gene>
    <name evidence="1" type="ORF">H0B56_13410</name>
</gene>
<evidence type="ECO:0000313" key="1">
    <source>
        <dbReference type="EMBL" id="MBA0126543.1"/>
    </source>
</evidence>
<protein>
    <submittedName>
        <fullName evidence="1">Uncharacterized protein</fullName>
    </submittedName>
</protein>
<evidence type="ECO:0000313" key="2">
    <source>
        <dbReference type="Proteomes" id="UP000582974"/>
    </source>
</evidence>